<comment type="caution">
    <text evidence="2">The sequence shown here is derived from an EMBL/GenBank/DDBJ whole genome shotgun (WGS) entry which is preliminary data.</text>
</comment>
<keyword evidence="1" id="KW-0812">Transmembrane</keyword>
<name>A0A9X2J9G3_9GAMM</name>
<reference evidence="2" key="1">
    <citation type="journal article" date="2022" name="Arch. Microbiol.">
        <title>Microbulbifer okhotskensis sp. nov., isolated from a deep bottom sediment of the Okhotsk Sea.</title>
        <authorList>
            <person name="Romanenko L."/>
            <person name="Kurilenko V."/>
            <person name="Otstavnykh N."/>
            <person name="Velansky P."/>
            <person name="Isaeva M."/>
            <person name="Mikhailov V."/>
        </authorList>
    </citation>
    <scope>NUCLEOTIDE SEQUENCE</scope>
    <source>
        <strain evidence="2">OS29</strain>
    </source>
</reference>
<dbReference type="RefSeq" id="WP_252472396.1">
    <property type="nucleotide sequence ID" value="NZ_JALBWM010000161.1"/>
</dbReference>
<sequence length="116" mass="13471">MNWLATLVLTFIAFVIVVWVMMHLRKPSFRMDRGSFVKGLEDVITGQASDAEWRALLACPMRHDPELEKIRQRCLNLEDSEYTGEPPYLFTEKGLQKLHEIREQLIATPQDNEPKA</sequence>
<evidence type="ECO:0000256" key="1">
    <source>
        <dbReference type="SAM" id="Phobius"/>
    </source>
</evidence>
<proteinExistence type="predicted"/>
<evidence type="ECO:0000313" key="2">
    <source>
        <dbReference type="EMBL" id="MCO1336616.1"/>
    </source>
</evidence>
<keyword evidence="1" id="KW-1133">Transmembrane helix</keyword>
<gene>
    <name evidence="2" type="ORF">MO867_19995</name>
</gene>
<evidence type="ECO:0000313" key="3">
    <source>
        <dbReference type="Proteomes" id="UP001139028"/>
    </source>
</evidence>
<dbReference type="EMBL" id="JALBWM010000161">
    <property type="protein sequence ID" value="MCO1336616.1"/>
    <property type="molecule type" value="Genomic_DNA"/>
</dbReference>
<dbReference type="AlphaFoldDB" id="A0A9X2J9G3"/>
<feature type="transmembrane region" description="Helical" evidence="1">
    <location>
        <begin position="6"/>
        <end position="24"/>
    </location>
</feature>
<keyword evidence="3" id="KW-1185">Reference proteome</keyword>
<organism evidence="2 3">
    <name type="scientific">Microbulbifer okhotskensis</name>
    <dbReference type="NCBI Taxonomy" id="2926617"/>
    <lineage>
        <taxon>Bacteria</taxon>
        <taxon>Pseudomonadati</taxon>
        <taxon>Pseudomonadota</taxon>
        <taxon>Gammaproteobacteria</taxon>
        <taxon>Cellvibrionales</taxon>
        <taxon>Microbulbiferaceae</taxon>
        <taxon>Microbulbifer</taxon>
    </lineage>
</organism>
<protein>
    <submittedName>
        <fullName evidence="2">Uncharacterized protein</fullName>
    </submittedName>
</protein>
<keyword evidence="1" id="KW-0472">Membrane</keyword>
<accession>A0A9X2J9G3</accession>
<dbReference type="Proteomes" id="UP001139028">
    <property type="component" value="Unassembled WGS sequence"/>
</dbReference>